<reference evidence="1 2" key="1">
    <citation type="journal article" date="2019" name="Genome Biol. Evol.">
        <title>Insights into the evolution of the New World diploid cottons (Gossypium, subgenus Houzingenia) based on genome sequencing.</title>
        <authorList>
            <person name="Grover C.E."/>
            <person name="Arick M.A. 2nd"/>
            <person name="Thrash A."/>
            <person name="Conover J.L."/>
            <person name="Sanders W.S."/>
            <person name="Peterson D.G."/>
            <person name="Frelichowski J.E."/>
            <person name="Scheffler J.A."/>
            <person name="Scheffler B.E."/>
            <person name="Wendel J.F."/>
        </authorList>
    </citation>
    <scope>NUCLEOTIDE SEQUENCE [LARGE SCALE GENOMIC DNA]</scope>
    <source>
        <strain evidence="1">5</strain>
        <tissue evidence="1">Leaf</tissue>
    </source>
</reference>
<organism evidence="1 2">
    <name type="scientific">Gossypium gossypioides</name>
    <name type="common">Mexican cotton</name>
    <name type="synonym">Selera gossypioides</name>
    <dbReference type="NCBI Taxonomy" id="34282"/>
    <lineage>
        <taxon>Eukaryota</taxon>
        <taxon>Viridiplantae</taxon>
        <taxon>Streptophyta</taxon>
        <taxon>Embryophyta</taxon>
        <taxon>Tracheophyta</taxon>
        <taxon>Spermatophyta</taxon>
        <taxon>Magnoliopsida</taxon>
        <taxon>eudicotyledons</taxon>
        <taxon>Gunneridae</taxon>
        <taxon>Pentapetalae</taxon>
        <taxon>rosids</taxon>
        <taxon>malvids</taxon>
        <taxon>Malvales</taxon>
        <taxon>Malvaceae</taxon>
        <taxon>Malvoideae</taxon>
        <taxon>Gossypium</taxon>
    </lineage>
</organism>
<dbReference type="Proteomes" id="UP000593579">
    <property type="component" value="Unassembled WGS sequence"/>
</dbReference>
<evidence type="ECO:0000313" key="2">
    <source>
        <dbReference type="Proteomes" id="UP000593579"/>
    </source>
</evidence>
<keyword evidence="2" id="KW-1185">Reference proteome</keyword>
<evidence type="ECO:0000313" key="1">
    <source>
        <dbReference type="EMBL" id="MBA0748188.1"/>
    </source>
</evidence>
<dbReference type="OrthoDB" id="1001641at2759"/>
<proteinExistence type="predicted"/>
<gene>
    <name evidence="1" type="ORF">Gogos_005035</name>
</gene>
<name>A0A7J9CIJ2_GOSGO</name>
<dbReference type="EMBL" id="JABEZY010000010">
    <property type="protein sequence ID" value="MBA0748188.1"/>
    <property type="molecule type" value="Genomic_DNA"/>
</dbReference>
<accession>A0A7J9CIJ2</accession>
<dbReference type="AlphaFoldDB" id="A0A7J9CIJ2"/>
<sequence>MNVSLGKENSTVCMVENVDPNAGISSKIMKDGGHLLLHRKGSSIIPSDTSLHGSCFGSKTILGDETHAKEGESRPKIRPKGVVDGQQMNISILPLVGLEGWRRLG</sequence>
<protein>
    <submittedName>
        <fullName evidence="1">Uncharacterized protein</fullName>
    </submittedName>
</protein>
<comment type="caution">
    <text evidence="1">The sequence shown here is derived from an EMBL/GenBank/DDBJ whole genome shotgun (WGS) entry which is preliminary data.</text>
</comment>